<keyword evidence="2" id="KW-0456">Lyase</keyword>
<organism evidence="4 5">
    <name type="scientific">Cinnamomum micranthum f. kanehirae</name>
    <dbReference type="NCBI Taxonomy" id="337451"/>
    <lineage>
        <taxon>Eukaryota</taxon>
        <taxon>Viridiplantae</taxon>
        <taxon>Streptophyta</taxon>
        <taxon>Embryophyta</taxon>
        <taxon>Tracheophyta</taxon>
        <taxon>Spermatophyta</taxon>
        <taxon>Magnoliopsida</taxon>
        <taxon>Magnoliidae</taxon>
        <taxon>Laurales</taxon>
        <taxon>Lauraceae</taxon>
        <taxon>Cinnamomum</taxon>
    </lineage>
</organism>
<dbReference type="PANTHER" id="PTHR11999">
    <property type="entry name" value="GROUP II PYRIDOXAL-5-PHOSPHATE DECARBOXYLASE"/>
    <property type="match status" value="1"/>
</dbReference>
<dbReference type="OrthoDB" id="1864746at2759"/>
<keyword evidence="3" id="KW-0663">Pyridoxal phosphate</keyword>
<evidence type="ECO:0000256" key="3">
    <source>
        <dbReference type="ARBA" id="ARBA00022898"/>
    </source>
</evidence>
<accession>A0A443PJJ1</accession>
<sequence length="123" mass="14003">MQLWVVIRRFGVARLREHVQVSIMMAKHFEGLVGANPRFEVVVPKRLSLVCFRLKPKVEADGTELNMKFLEVINSTSHAFLIHTLIGGMYVLRFAIGGTLIELRHFNATWNLIQENADLVEAS</sequence>
<dbReference type="EMBL" id="QPKB01000008">
    <property type="protein sequence ID" value="RWR90923.1"/>
    <property type="molecule type" value="Genomic_DNA"/>
</dbReference>
<dbReference type="GO" id="GO:0019752">
    <property type="term" value="P:carboxylic acid metabolic process"/>
    <property type="evidence" value="ECO:0007669"/>
    <property type="project" value="InterPro"/>
</dbReference>
<dbReference type="InterPro" id="IPR015422">
    <property type="entry name" value="PyrdxlP-dep_Trfase_small"/>
</dbReference>
<comment type="caution">
    <text evidence="4">The sequence shown here is derived from an EMBL/GenBank/DDBJ whole genome shotgun (WGS) entry which is preliminary data.</text>
</comment>
<dbReference type="PANTHER" id="PTHR11999:SF169">
    <property type="entry name" value="TYROSINE DECARBOXYLASE 1-LIKE"/>
    <property type="match status" value="1"/>
</dbReference>
<keyword evidence="2" id="KW-0210">Decarboxylase</keyword>
<evidence type="ECO:0000256" key="1">
    <source>
        <dbReference type="ARBA" id="ARBA00001933"/>
    </source>
</evidence>
<keyword evidence="5" id="KW-1185">Reference proteome</keyword>
<dbReference type="Gene3D" id="3.90.1150.10">
    <property type="entry name" value="Aspartate Aminotransferase, domain 1"/>
    <property type="match status" value="1"/>
</dbReference>
<dbReference type="SUPFAM" id="SSF53383">
    <property type="entry name" value="PLP-dependent transferases"/>
    <property type="match status" value="1"/>
</dbReference>
<dbReference type="Pfam" id="PF00282">
    <property type="entry name" value="Pyridoxal_deC"/>
    <property type="match status" value="1"/>
</dbReference>
<dbReference type="InterPro" id="IPR010977">
    <property type="entry name" value="Aromatic_deC"/>
</dbReference>
<evidence type="ECO:0000313" key="5">
    <source>
        <dbReference type="Proteomes" id="UP000283530"/>
    </source>
</evidence>
<protein>
    <submittedName>
        <fullName evidence="4">Tyrosine decarboxylase 1-like protein</fullName>
    </submittedName>
</protein>
<dbReference type="GO" id="GO:0016831">
    <property type="term" value="F:carboxy-lyase activity"/>
    <property type="evidence" value="ECO:0007669"/>
    <property type="project" value="TreeGrafter"/>
</dbReference>
<dbReference type="GO" id="GO:0005737">
    <property type="term" value="C:cytoplasm"/>
    <property type="evidence" value="ECO:0007669"/>
    <property type="project" value="TreeGrafter"/>
</dbReference>
<dbReference type="STRING" id="337451.A0A443PJJ1"/>
<evidence type="ECO:0000313" key="4">
    <source>
        <dbReference type="EMBL" id="RWR90923.1"/>
    </source>
</evidence>
<proteinExistence type="predicted"/>
<comment type="cofactor">
    <cofactor evidence="1">
        <name>pyridoxal 5'-phosphate</name>
        <dbReference type="ChEBI" id="CHEBI:597326"/>
    </cofactor>
</comment>
<evidence type="ECO:0000256" key="2">
    <source>
        <dbReference type="ARBA" id="ARBA00022793"/>
    </source>
</evidence>
<gene>
    <name evidence="4" type="ORF">CKAN_02005200</name>
</gene>
<dbReference type="InterPro" id="IPR002129">
    <property type="entry name" value="PyrdxlP-dep_de-COase"/>
</dbReference>
<dbReference type="GO" id="GO:0030170">
    <property type="term" value="F:pyridoxal phosphate binding"/>
    <property type="evidence" value="ECO:0007669"/>
    <property type="project" value="InterPro"/>
</dbReference>
<dbReference type="AlphaFoldDB" id="A0A443PJJ1"/>
<dbReference type="InterPro" id="IPR015424">
    <property type="entry name" value="PyrdxlP-dep_Trfase"/>
</dbReference>
<reference evidence="4 5" key="1">
    <citation type="journal article" date="2019" name="Nat. Plants">
        <title>Stout camphor tree genome fills gaps in understanding of flowering plant genome evolution.</title>
        <authorList>
            <person name="Chaw S.M."/>
            <person name="Liu Y.C."/>
            <person name="Wu Y.W."/>
            <person name="Wang H.Y."/>
            <person name="Lin C.I."/>
            <person name="Wu C.S."/>
            <person name="Ke H.M."/>
            <person name="Chang L.Y."/>
            <person name="Hsu C.Y."/>
            <person name="Yang H.T."/>
            <person name="Sudianto E."/>
            <person name="Hsu M.H."/>
            <person name="Wu K.P."/>
            <person name="Wang L.N."/>
            <person name="Leebens-Mack J.H."/>
            <person name="Tsai I.J."/>
        </authorList>
    </citation>
    <scope>NUCLEOTIDE SEQUENCE [LARGE SCALE GENOMIC DNA]</scope>
    <source>
        <strain evidence="5">cv. Chaw 1501</strain>
        <tissue evidence="4">Young leaves</tissue>
    </source>
</reference>
<dbReference type="Proteomes" id="UP000283530">
    <property type="component" value="Unassembled WGS sequence"/>
</dbReference>
<name>A0A443PJJ1_9MAGN</name>